<evidence type="ECO:0000313" key="8">
    <source>
        <dbReference type="EMBL" id="GAA0761021.1"/>
    </source>
</evidence>
<keyword evidence="2" id="KW-0489">Methyltransferase</keyword>
<dbReference type="PANTHER" id="PTHR33841">
    <property type="entry name" value="DNA METHYLTRANSFERASE YEEA-RELATED"/>
    <property type="match status" value="1"/>
</dbReference>
<organism evidence="8 9">
    <name type="scientific">Psychroflexus lacisalsi</name>
    <dbReference type="NCBI Taxonomy" id="503928"/>
    <lineage>
        <taxon>Bacteria</taxon>
        <taxon>Pseudomonadati</taxon>
        <taxon>Bacteroidota</taxon>
        <taxon>Flavobacteriia</taxon>
        <taxon>Flavobacteriales</taxon>
        <taxon>Flavobacteriaceae</taxon>
        <taxon>Psychroflexus</taxon>
    </lineage>
</organism>
<dbReference type="EMBL" id="BAAAGG010000017">
    <property type="protein sequence ID" value="GAA0761021.1"/>
    <property type="molecule type" value="Genomic_DNA"/>
</dbReference>
<sequence length="1013" mass="117922">MSLFQNSVLNKYLRGLESEKVNEAYERFTSHFHNPTIQENIRNSKEEQYQGEFLIDLFVNIFGYVKNPTPNFNLTTELKNVKDSKKTDGAILKGEKALAVIELKGTNTTDLSKVETQAFGYKNNQTGCNYVITSNFEKLRFYIDNAVDFEEFNLFQLTKERFDILWLCLSSEYLLKDIPKKIKDESLTQEEKITKELYKDYASFRNEVFESIQKENPEYDKLTLFKKTQKLLDRFLFIFFAEDRLLLPPNSIRSIVNQWTDLRDKYDEYFTLYDRFQKYFDYMNTGHKGQQHEIFAYNGGLFAPDEVLDNIKINDDLLFKHTVNLSNYDFESEVSVNILGHIFEHSLNDIDEIQSEIKGITTSQSKSKRKKDGVFYTPKYITKYIVDHTVGKLCDEKKTELDIQEAEYEKERKGRQKATLKKLAQKLEDYRKWLLQITICDPACGSGAFLNQALEFLILEHRYIDELQAKLFGDAMVLSEVENAILENNIYGVDINDESIDIAKLSLWLRTAQKGRKLTSLNDNIKCGNSLIDNKDIAGDKAFNWKEEFPEVFSKGGFDVIIGNPPYVSNKDMHRHGMQNQINHWNEKFESAKSGNYDIFIPFIEQGMRLVKENQSLSFIIPNKFLSAKYSKSLLNLISKDYTFDQVIDYSNINVFADASVYPIIITVSNIKQNQKEKTSVNRIIVEQGAFEEFGIHRKWDYINLKFLDSIDKESDSIISKIEKSKNTLNNELSFEPGINGFQFTNYAQCVTDGKVNEDSKRLTVTGSIDPHIFTNNITRYKKKDYVKPYITYDSEIISEGKWALFSRPKVMVAGMTKIIEASLDAEGKYAPAVSVYSICGEIENLYQVQLIINSKLINWFFRYKFSDKHMAGGYISVNNLLLQKIPLKKISDNTKTKLLVENSNFFRVELETVANNFTSLIKSKFEIEKVSRKLQNWYQFEFKDFLKELKKQKITISLNEEAEWMQYFKEQKEKTAELESKILQTDNEMDVIVYELYGLTEDEIKTVEKATT</sequence>
<evidence type="ECO:0000256" key="3">
    <source>
        <dbReference type="ARBA" id="ARBA00022679"/>
    </source>
</evidence>
<dbReference type="InterPro" id="IPR050953">
    <property type="entry name" value="N4_N6_ade-DNA_methylase"/>
</dbReference>
<keyword evidence="9" id="KW-1185">Reference proteome</keyword>
<dbReference type="Proteomes" id="UP001500185">
    <property type="component" value="Unassembled WGS sequence"/>
</dbReference>
<dbReference type="InterPro" id="IPR011639">
    <property type="entry name" value="MethylTrfase_TaqI-like_dom"/>
</dbReference>
<dbReference type="InterPro" id="IPR002052">
    <property type="entry name" value="DNA_methylase_N6_adenine_CS"/>
</dbReference>
<dbReference type="RefSeq" id="WP_224455682.1">
    <property type="nucleotide sequence ID" value="NZ_BAAAGG010000017.1"/>
</dbReference>
<accession>A0ABP3VNP4</accession>
<dbReference type="Gene3D" id="3.40.50.150">
    <property type="entry name" value="Vaccinia Virus protein VP39"/>
    <property type="match status" value="1"/>
</dbReference>
<evidence type="ECO:0000313" key="9">
    <source>
        <dbReference type="Proteomes" id="UP001500185"/>
    </source>
</evidence>
<dbReference type="PANTHER" id="PTHR33841:SF1">
    <property type="entry name" value="DNA METHYLTRANSFERASE A"/>
    <property type="match status" value="1"/>
</dbReference>
<dbReference type="SUPFAM" id="SSF53335">
    <property type="entry name" value="S-adenosyl-L-methionine-dependent methyltransferases"/>
    <property type="match status" value="1"/>
</dbReference>
<proteinExistence type="predicted"/>
<evidence type="ECO:0000256" key="4">
    <source>
        <dbReference type="ARBA" id="ARBA00022691"/>
    </source>
</evidence>
<dbReference type="Pfam" id="PF07669">
    <property type="entry name" value="Eco57I"/>
    <property type="match status" value="1"/>
</dbReference>
<keyword evidence="4" id="KW-0949">S-adenosyl-L-methionine</keyword>
<keyword evidence="3" id="KW-0808">Transferase</keyword>
<dbReference type="EC" id="2.1.1.72" evidence="1"/>
<feature type="domain" description="Type II methyltransferase M.TaqI-like" evidence="6">
    <location>
        <begin position="488"/>
        <end position="656"/>
    </location>
</feature>
<evidence type="ECO:0000256" key="1">
    <source>
        <dbReference type="ARBA" id="ARBA00011900"/>
    </source>
</evidence>
<dbReference type="Pfam" id="PF20464">
    <property type="entry name" value="MmeI_N"/>
    <property type="match status" value="1"/>
</dbReference>
<comment type="caution">
    <text evidence="8">The sequence shown here is derived from an EMBL/GenBank/DDBJ whole genome shotgun (WGS) entry which is preliminary data.</text>
</comment>
<evidence type="ECO:0000256" key="5">
    <source>
        <dbReference type="ARBA" id="ARBA00047942"/>
    </source>
</evidence>
<dbReference type="PRINTS" id="PR00507">
    <property type="entry name" value="N12N6MTFRASE"/>
</dbReference>
<evidence type="ECO:0000259" key="6">
    <source>
        <dbReference type="Pfam" id="PF07669"/>
    </source>
</evidence>
<protein>
    <recommendedName>
        <fullName evidence="1">site-specific DNA-methyltransferase (adenine-specific)</fullName>
        <ecNumber evidence="1">2.1.1.72</ecNumber>
    </recommendedName>
</protein>
<reference evidence="9" key="1">
    <citation type="journal article" date="2019" name="Int. J. Syst. Evol. Microbiol.">
        <title>The Global Catalogue of Microorganisms (GCM) 10K type strain sequencing project: providing services to taxonomists for standard genome sequencing and annotation.</title>
        <authorList>
            <consortium name="The Broad Institute Genomics Platform"/>
            <consortium name="The Broad Institute Genome Sequencing Center for Infectious Disease"/>
            <person name="Wu L."/>
            <person name="Ma J."/>
        </authorList>
    </citation>
    <scope>NUCLEOTIDE SEQUENCE [LARGE SCALE GENOMIC DNA]</scope>
    <source>
        <strain evidence="9">JCM 16231</strain>
    </source>
</reference>
<feature type="domain" description="MmeI-like N-terminal" evidence="7">
    <location>
        <begin position="37"/>
        <end position="176"/>
    </location>
</feature>
<gene>
    <name evidence="8" type="ORF">GCM10009433_20120</name>
</gene>
<dbReference type="InterPro" id="IPR046817">
    <property type="entry name" value="MmeI_N"/>
</dbReference>
<evidence type="ECO:0000259" key="7">
    <source>
        <dbReference type="Pfam" id="PF20464"/>
    </source>
</evidence>
<evidence type="ECO:0000256" key="2">
    <source>
        <dbReference type="ARBA" id="ARBA00022603"/>
    </source>
</evidence>
<comment type="catalytic activity">
    <reaction evidence="5">
        <text>a 2'-deoxyadenosine in DNA + S-adenosyl-L-methionine = an N(6)-methyl-2'-deoxyadenosine in DNA + S-adenosyl-L-homocysteine + H(+)</text>
        <dbReference type="Rhea" id="RHEA:15197"/>
        <dbReference type="Rhea" id="RHEA-COMP:12418"/>
        <dbReference type="Rhea" id="RHEA-COMP:12419"/>
        <dbReference type="ChEBI" id="CHEBI:15378"/>
        <dbReference type="ChEBI" id="CHEBI:57856"/>
        <dbReference type="ChEBI" id="CHEBI:59789"/>
        <dbReference type="ChEBI" id="CHEBI:90615"/>
        <dbReference type="ChEBI" id="CHEBI:90616"/>
        <dbReference type="EC" id="2.1.1.72"/>
    </reaction>
</comment>
<name>A0ABP3VNP4_9FLAO</name>
<dbReference type="InterPro" id="IPR029063">
    <property type="entry name" value="SAM-dependent_MTases_sf"/>
</dbReference>
<dbReference type="PROSITE" id="PS00092">
    <property type="entry name" value="N6_MTASE"/>
    <property type="match status" value="1"/>
</dbReference>